<proteinExistence type="predicted"/>
<protein>
    <submittedName>
        <fullName evidence="2">HTH_48 domain-containing protein</fullName>
    </submittedName>
</protein>
<organism evidence="2 3">
    <name type="scientific">Glossina austeni</name>
    <name type="common">Savannah tsetse fly</name>
    <dbReference type="NCBI Taxonomy" id="7395"/>
    <lineage>
        <taxon>Eukaryota</taxon>
        <taxon>Metazoa</taxon>
        <taxon>Ecdysozoa</taxon>
        <taxon>Arthropoda</taxon>
        <taxon>Hexapoda</taxon>
        <taxon>Insecta</taxon>
        <taxon>Pterygota</taxon>
        <taxon>Neoptera</taxon>
        <taxon>Endopterygota</taxon>
        <taxon>Diptera</taxon>
        <taxon>Brachycera</taxon>
        <taxon>Muscomorpha</taxon>
        <taxon>Hippoboscoidea</taxon>
        <taxon>Glossinidae</taxon>
        <taxon>Glossina</taxon>
    </lineage>
</organism>
<dbReference type="AlphaFoldDB" id="A0A1A9VB73"/>
<name>A0A1A9VB73_GLOAU</name>
<sequence length="108" mass="12140">MTLLAMEIKYGLRLNMSHGTNNKHYDEICTIYGSGTTTIKTVRNWLKKFRAGSFGLKVAAAQQRRIRTSSRVCVTSNPRYSVRGIADATNISRTARSFICSEMSFIVI</sequence>
<evidence type="ECO:0000259" key="1">
    <source>
        <dbReference type="Pfam" id="PF17906"/>
    </source>
</evidence>
<feature type="domain" description="Mos1 transposase HTH" evidence="1">
    <location>
        <begin position="25"/>
        <end position="52"/>
    </location>
</feature>
<evidence type="ECO:0000313" key="3">
    <source>
        <dbReference type="Proteomes" id="UP000078200"/>
    </source>
</evidence>
<dbReference type="InterPro" id="IPR041426">
    <property type="entry name" value="Mos1_HTH"/>
</dbReference>
<reference evidence="2" key="1">
    <citation type="submission" date="2020-05" db="UniProtKB">
        <authorList>
            <consortium name="EnsemblMetazoa"/>
        </authorList>
    </citation>
    <scope>IDENTIFICATION</scope>
    <source>
        <strain evidence="2">TTRI</strain>
    </source>
</reference>
<accession>A0A1A9VB73</accession>
<evidence type="ECO:0000313" key="2">
    <source>
        <dbReference type="EnsemblMetazoa" id="GAUT031662-PA"/>
    </source>
</evidence>
<dbReference type="VEuPathDB" id="VectorBase:GAUT031662"/>
<dbReference type="Proteomes" id="UP000078200">
    <property type="component" value="Unassembled WGS sequence"/>
</dbReference>
<keyword evidence="3" id="KW-1185">Reference proteome</keyword>
<dbReference type="Pfam" id="PF17906">
    <property type="entry name" value="HTH_48"/>
    <property type="match status" value="1"/>
</dbReference>
<dbReference type="EnsemblMetazoa" id="GAUT031662-RA">
    <property type="protein sequence ID" value="GAUT031662-PA"/>
    <property type="gene ID" value="GAUT031662"/>
</dbReference>